<dbReference type="InterPro" id="IPR011460">
    <property type="entry name" value="Lcl_C"/>
</dbReference>
<accession>A0ABT2P105</accession>
<evidence type="ECO:0000259" key="2">
    <source>
        <dbReference type="Pfam" id="PF07603"/>
    </source>
</evidence>
<feature type="domain" description="Lcl C-terminal" evidence="2">
    <location>
        <begin position="258"/>
        <end position="373"/>
    </location>
</feature>
<evidence type="ECO:0000256" key="1">
    <source>
        <dbReference type="SAM" id="SignalP"/>
    </source>
</evidence>
<reference evidence="3" key="1">
    <citation type="submission" date="2022-09" db="EMBL/GenBank/DDBJ databases">
        <title>Shewanella sp. KJ10-1 sp.nov, isolated from marine algae.</title>
        <authorList>
            <person name="Butt M."/>
            <person name="Lee J.K."/>
            <person name="Kim J.M."/>
            <person name="Choi D.G."/>
        </authorList>
    </citation>
    <scope>NUCLEOTIDE SEQUENCE</scope>
    <source>
        <strain evidence="3">KJ10-1</strain>
    </source>
</reference>
<dbReference type="PANTHER" id="PTHR35812">
    <property type="entry name" value="LIPOPROTEIN"/>
    <property type="match status" value="1"/>
</dbReference>
<keyword evidence="4" id="KW-1185">Reference proteome</keyword>
<dbReference type="Pfam" id="PF07603">
    <property type="entry name" value="Lcl_C"/>
    <property type="match status" value="2"/>
</dbReference>
<organism evidence="3 4">
    <name type="scientific">Shewanella phaeophyticola</name>
    <dbReference type="NCBI Taxonomy" id="2978345"/>
    <lineage>
        <taxon>Bacteria</taxon>
        <taxon>Pseudomonadati</taxon>
        <taxon>Pseudomonadota</taxon>
        <taxon>Gammaproteobacteria</taxon>
        <taxon>Alteromonadales</taxon>
        <taxon>Shewanellaceae</taxon>
        <taxon>Shewanella</taxon>
    </lineage>
</organism>
<protein>
    <submittedName>
        <fullName evidence="3">DUF1566 domain-containing protein</fullName>
    </submittedName>
</protein>
<dbReference type="Proteomes" id="UP001431192">
    <property type="component" value="Unassembled WGS sequence"/>
</dbReference>
<feature type="domain" description="Lcl C-terminal" evidence="2">
    <location>
        <begin position="94"/>
        <end position="218"/>
    </location>
</feature>
<feature type="chain" id="PRO_5046546830" evidence="1">
    <location>
        <begin position="28"/>
        <end position="418"/>
    </location>
</feature>
<evidence type="ECO:0000313" key="4">
    <source>
        <dbReference type="Proteomes" id="UP001431192"/>
    </source>
</evidence>
<evidence type="ECO:0000313" key="3">
    <source>
        <dbReference type="EMBL" id="MCT8986338.1"/>
    </source>
</evidence>
<keyword evidence="1" id="KW-0732">Signal</keyword>
<feature type="signal peptide" evidence="1">
    <location>
        <begin position="1"/>
        <end position="27"/>
    </location>
</feature>
<dbReference type="RefSeq" id="WP_261732756.1">
    <property type="nucleotide sequence ID" value="NZ_JAODOQ010000001.1"/>
</dbReference>
<comment type="caution">
    <text evidence="3">The sequence shown here is derived from an EMBL/GenBank/DDBJ whole genome shotgun (WGS) entry which is preliminary data.</text>
</comment>
<proteinExistence type="predicted"/>
<dbReference type="PROSITE" id="PS51257">
    <property type="entry name" value="PROKAR_LIPOPROTEIN"/>
    <property type="match status" value="1"/>
</dbReference>
<name>A0ABT2P105_9GAMM</name>
<sequence>MNTKNKVVLSVLSLTIMAILGCSGANTQPEPLSKVNGVGAAAPKVNFVVIDTQQDACFDNDGTVMTCPLEGHALYGQDAQYKGIAASYTDNGDKTVTDNNTGMMWQKTPDYKHYSHGEAIGYCKTLNVANYDDWRLPSIKELYSLADFRGEIVNPRVESANTPYIDTDYFDFQYDKRMAYIGQYWSSTKYTLEPVHNTQNVDAAFGFNFADGHIKAYETGYEFGTDKQNIHAPGNFVRCVRGEENVYGVNDFVKNPDGTVTDNATGLMWQSADDSVRRNWQDSLAYAESAALAGYTDWRMPNIKELQSIVKYGGEVGSWPAIDTQFFTLSGDNTINDPSWVWSSTTQGDFKYTATYISFSKAFSKKTSSATEYFDWHGAGAQRSDPKSGVPADYDMASENATDLVMTKNYTLLVRDIK</sequence>
<dbReference type="EMBL" id="JAODOQ010000001">
    <property type="protein sequence ID" value="MCT8986338.1"/>
    <property type="molecule type" value="Genomic_DNA"/>
</dbReference>
<gene>
    <name evidence="3" type="ORF">N4T56_07325</name>
</gene>
<dbReference type="PANTHER" id="PTHR35812:SF1">
    <property type="entry name" value="LIPOPROTEIN"/>
    <property type="match status" value="1"/>
</dbReference>